<accession>A0A0D7APG5</accession>
<organism evidence="2 3">
    <name type="scientific">Fistulina hepatica ATCC 64428</name>
    <dbReference type="NCBI Taxonomy" id="1128425"/>
    <lineage>
        <taxon>Eukaryota</taxon>
        <taxon>Fungi</taxon>
        <taxon>Dikarya</taxon>
        <taxon>Basidiomycota</taxon>
        <taxon>Agaricomycotina</taxon>
        <taxon>Agaricomycetes</taxon>
        <taxon>Agaricomycetidae</taxon>
        <taxon>Agaricales</taxon>
        <taxon>Fistulinaceae</taxon>
        <taxon>Fistulina</taxon>
    </lineage>
</organism>
<dbReference type="EMBL" id="KN881627">
    <property type="protein sequence ID" value="KIY53186.1"/>
    <property type="molecule type" value="Genomic_DNA"/>
</dbReference>
<gene>
    <name evidence="2" type="ORF">FISHEDRAFT_69047</name>
</gene>
<feature type="region of interest" description="Disordered" evidence="1">
    <location>
        <begin position="114"/>
        <end position="160"/>
    </location>
</feature>
<dbReference type="AlphaFoldDB" id="A0A0D7APG5"/>
<keyword evidence="3" id="KW-1185">Reference proteome</keyword>
<feature type="region of interest" description="Disordered" evidence="1">
    <location>
        <begin position="1"/>
        <end position="34"/>
    </location>
</feature>
<evidence type="ECO:0000256" key="1">
    <source>
        <dbReference type="SAM" id="MobiDB-lite"/>
    </source>
</evidence>
<name>A0A0D7APG5_9AGAR</name>
<protein>
    <submittedName>
        <fullName evidence="2">Uncharacterized protein</fullName>
    </submittedName>
</protein>
<reference evidence="2 3" key="1">
    <citation type="journal article" date="2015" name="Fungal Genet. Biol.">
        <title>Evolution of novel wood decay mechanisms in Agaricales revealed by the genome sequences of Fistulina hepatica and Cylindrobasidium torrendii.</title>
        <authorList>
            <person name="Floudas D."/>
            <person name="Held B.W."/>
            <person name="Riley R."/>
            <person name="Nagy L.G."/>
            <person name="Koehler G."/>
            <person name="Ransdell A.S."/>
            <person name="Younus H."/>
            <person name="Chow J."/>
            <person name="Chiniquy J."/>
            <person name="Lipzen A."/>
            <person name="Tritt A."/>
            <person name="Sun H."/>
            <person name="Haridas S."/>
            <person name="LaButti K."/>
            <person name="Ohm R.A."/>
            <person name="Kues U."/>
            <person name="Blanchette R.A."/>
            <person name="Grigoriev I.V."/>
            <person name="Minto R.E."/>
            <person name="Hibbett D.S."/>
        </authorList>
    </citation>
    <scope>NUCLEOTIDE SEQUENCE [LARGE SCALE GENOMIC DNA]</scope>
    <source>
        <strain evidence="2 3">ATCC 64428</strain>
    </source>
</reference>
<feature type="compositionally biased region" description="Acidic residues" evidence="1">
    <location>
        <begin position="115"/>
        <end position="142"/>
    </location>
</feature>
<proteinExistence type="predicted"/>
<evidence type="ECO:0000313" key="3">
    <source>
        <dbReference type="Proteomes" id="UP000054144"/>
    </source>
</evidence>
<sequence>MENNAKAQSPGARQDERRNAGRGDGTQWNGSSFICPVDVDGEDVLVDDDAIQNELSDDNSIKRLAPRNHEVSLNEIARPARKNCIRKEFELISKVKSVQVIEDDQLTESERWAEISDESWDEASIPSDEDQWATDSEGEPMTDDPKGPSRRTYSEVLKNG</sequence>
<dbReference type="OrthoDB" id="2739946at2759"/>
<dbReference type="Proteomes" id="UP000054144">
    <property type="component" value="Unassembled WGS sequence"/>
</dbReference>
<evidence type="ECO:0000313" key="2">
    <source>
        <dbReference type="EMBL" id="KIY53186.1"/>
    </source>
</evidence>